<protein>
    <recommendedName>
        <fullName evidence="4">DUF3592 domain-containing protein</fullName>
    </recommendedName>
</protein>
<keyword evidence="1" id="KW-0812">Transmembrane</keyword>
<sequence>MNLNKLLPIIYVIIWISIIFLTPKEVFYSGEGIMRWIIYGGIFLLLPYLLFKSLELTSFSKKTRKGIAYLSIFLGIPFGLWLNVYSENELKENGKITYGIIEKAWLIIRKSRTDVWSVKAKYIVGDKTFHTSTKENPEKTLFIGDTIRIKYSEKTPQISEIIELKNK</sequence>
<feature type="transmembrane region" description="Helical" evidence="1">
    <location>
        <begin position="36"/>
        <end position="54"/>
    </location>
</feature>
<reference evidence="2 3" key="1">
    <citation type="submission" date="2016-12" db="EMBL/GenBank/DDBJ databases">
        <title>Trade-off between light-utilization and light-protection in marine flavobacteria.</title>
        <authorList>
            <person name="Kumagai Y."/>
            <person name="Yoshizawa S."/>
            <person name="Kogure K."/>
            <person name="Iwasaki W."/>
        </authorList>
    </citation>
    <scope>NUCLEOTIDE SEQUENCE [LARGE SCALE GENOMIC DNA]</scope>
    <source>
        <strain evidence="2 3">KCTC 12100</strain>
    </source>
</reference>
<keyword evidence="1" id="KW-1133">Transmembrane helix</keyword>
<accession>A0A2P6CFF2</accession>
<feature type="transmembrane region" description="Helical" evidence="1">
    <location>
        <begin position="66"/>
        <end position="85"/>
    </location>
</feature>
<evidence type="ECO:0000256" key="1">
    <source>
        <dbReference type="SAM" id="Phobius"/>
    </source>
</evidence>
<dbReference type="Proteomes" id="UP000247345">
    <property type="component" value="Unassembled WGS sequence"/>
</dbReference>
<evidence type="ECO:0008006" key="4">
    <source>
        <dbReference type="Google" id="ProtNLM"/>
    </source>
</evidence>
<comment type="caution">
    <text evidence="2">The sequence shown here is derived from an EMBL/GenBank/DDBJ whole genome shotgun (WGS) entry which is preliminary data.</text>
</comment>
<organism evidence="2 3">
    <name type="scientific">Polaribacter butkevichii</name>
    <dbReference type="NCBI Taxonomy" id="218490"/>
    <lineage>
        <taxon>Bacteria</taxon>
        <taxon>Pseudomonadati</taxon>
        <taxon>Bacteroidota</taxon>
        <taxon>Flavobacteriia</taxon>
        <taxon>Flavobacteriales</taxon>
        <taxon>Flavobacteriaceae</taxon>
    </lineage>
</organism>
<keyword evidence="1" id="KW-0472">Membrane</keyword>
<evidence type="ECO:0000313" key="3">
    <source>
        <dbReference type="Proteomes" id="UP000247345"/>
    </source>
</evidence>
<dbReference type="EMBL" id="MSCK01000001">
    <property type="protein sequence ID" value="PQJ73635.1"/>
    <property type="molecule type" value="Genomic_DNA"/>
</dbReference>
<feature type="transmembrane region" description="Helical" evidence="1">
    <location>
        <begin position="6"/>
        <end position="24"/>
    </location>
</feature>
<proteinExistence type="predicted"/>
<keyword evidence="3" id="KW-1185">Reference proteome</keyword>
<dbReference type="AlphaFoldDB" id="A0A2P6CFF2"/>
<gene>
    <name evidence="2" type="ORF">BTO14_10300</name>
</gene>
<name>A0A2P6CFF2_9FLAO</name>
<evidence type="ECO:0000313" key="2">
    <source>
        <dbReference type="EMBL" id="PQJ73635.1"/>
    </source>
</evidence>